<organism evidence="1 2">
    <name type="scientific">Campylobacter upsaliensis</name>
    <dbReference type="NCBI Taxonomy" id="28080"/>
    <lineage>
        <taxon>Bacteria</taxon>
        <taxon>Pseudomonadati</taxon>
        <taxon>Campylobacterota</taxon>
        <taxon>Epsilonproteobacteria</taxon>
        <taxon>Campylobacterales</taxon>
        <taxon>Campylobacteraceae</taxon>
        <taxon>Campylobacter</taxon>
    </lineage>
</organism>
<sequence length="87" mass="10337">MIGSLLSFMNFLKIEKPKNKQEDNKNPKTKITSEIIELDEKENFYMQKSEIITYFENGKEIKEEVLEEQIPLSKTSAKRQISRQRIQ</sequence>
<evidence type="ECO:0000313" key="2">
    <source>
        <dbReference type="Proteomes" id="UP000254161"/>
    </source>
</evidence>
<name>A0A381EH04_CAMUP</name>
<reference evidence="1 2" key="1">
    <citation type="submission" date="2018-06" db="EMBL/GenBank/DDBJ databases">
        <authorList>
            <consortium name="Pathogen Informatics"/>
            <person name="Doyle S."/>
        </authorList>
    </citation>
    <scope>NUCLEOTIDE SEQUENCE [LARGE SCALE GENOMIC DNA]</scope>
    <source>
        <strain evidence="1 2">NCTC12264</strain>
    </source>
</reference>
<protein>
    <submittedName>
        <fullName evidence="1">Uncharacterized protein</fullName>
    </submittedName>
</protein>
<dbReference type="RefSeq" id="WP_143297719.1">
    <property type="nucleotide sequence ID" value="NZ_JANKIR010000025.1"/>
</dbReference>
<dbReference type="Proteomes" id="UP000254161">
    <property type="component" value="Unassembled WGS sequence"/>
</dbReference>
<dbReference type="AlphaFoldDB" id="A0A381EH04"/>
<evidence type="ECO:0000313" key="1">
    <source>
        <dbReference type="EMBL" id="SUX26219.1"/>
    </source>
</evidence>
<accession>A0A381EH04</accession>
<proteinExistence type="predicted"/>
<gene>
    <name evidence="1" type="ORF">NCTC12264_00440</name>
</gene>
<dbReference type="EMBL" id="UFUZ01000001">
    <property type="protein sequence ID" value="SUX26219.1"/>
    <property type="molecule type" value="Genomic_DNA"/>
</dbReference>